<gene>
    <name evidence="1" type="ORF">SAMN04490178_10367</name>
</gene>
<dbReference type="Pfam" id="PF00132">
    <property type="entry name" value="Hexapep"/>
    <property type="match status" value="2"/>
</dbReference>
<evidence type="ECO:0000313" key="1">
    <source>
        <dbReference type="EMBL" id="SEO57962.1"/>
    </source>
</evidence>
<evidence type="ECO:0000313" key="2">
    <source>
        <dbReference type="Proteomes" id="UP000198847"/>
    </source>
</evidence>
<protein>
    <submittedName>
        <fullName evidence="1">Carbonic anhydrase or acetyltransferase, isoleucine patch superfamily</fullName>
    </submittedName>
</protein>
<dbReference type="InterPro" id="IPR047324">
    <property type="entry name" value="LbH_gamma_CA-like"/>
</dbReference>
<dbReference type="PANTHER" id="PTHR13061:SF29">
    <property type="entry name" value="GAMMA CARBONIC ANHYDRASE-LIKE 1, MITOCHONDRIAL-RELATED"/>
    <property type="match status" value="1"/>
</dbReference>
<dbReference type="AlphaFoldDB" id="A0A1H8QUV0"/>
<dbReference type="STRING" id="112903.SAMN04490178_10367"/>
<dbReference type="EMBL" id="FODY01000003">
    <property type="protein sequence ID" value="SEO57962.1"/>
    <property type="molecule type" value="Genomic_DNA"/>
</dbReference>
<dbReference type="GO" id="GO:0016740">
    <property type="term" value="F:transferase activity"/>
    <property type="evidence" value="ECO:0007669"/>
    <property type="project" value="UniProtKB-KW"/>
</dbReference>
<dbReference type="InterPro" id="IPR001451">
    <property type="entry name" value="Hexapep"/>
</dbReference>
<dbReference type="InterPro" id="IPR011004">
    <property type="entry name" value="Trimer_LpxA-like_sf"/>
</dbReference>
<keyword evidence="1" id="KW-0808">Transferase</keyword>
<dbReference type="SUPFAM" id="SSF51161">
    <property type="entry name" value="Trimeric LpxA-like enzymes"/>
    <property type="match status" value="1"/>
</dbReference>
<sequence>MRQKALIAYQGRAPQVPDNVFVAPGAYIIGDVTLGEYANIWYNTVLRGDIHPIKVGRYTNIQDNSTVHVMHDFPAVIGDFVTVGHNAVIHGCTVGDNCLIGMGAILLSYCEIGENCIIGAGALVTEHKKIPPNSLVMGSPGRVVRTLTEEEIAAIHQSALNYTQEARVYLEANGMVHGE</sequence>
<name>A0A1H8QUV0_9FIRM</name>
<dbReference type="InterPro" id="IPR050484">
    <property type="entry name" value="Transf_Hexapept/Carb_Anhydrase"/>
</dbReference>
<dbReference type="RefSeq" id="WP_091744045.1">
    <property type="nucleotide sequence ID" value="NZ_FODY01000003.1"/>
</dbReference>
<proteinExistence type="predicted"/>
<keyword evidence="2" id="KW-1185">Reference proteome</keyword>
<dbReference type="Gene3D" id="2.160.10.10">
    <property type="entry name" value="Hexapeptide repeat proteins"/>
    <property type="match status" value="1"/>
</dbReference>
<reference evidence="1 2" key="1">
    <citation type="submission" date="2016-10" db="EMBL/GenBank/DDBJ databases">
        <authorList>
            <person name="de Groot N.N."/>
        </authorList>
    </citation>
    <scope>NUCLEOTIDE SEQUENCE [LARGE SCALE GENOMIC DNA]</scope>
    <source>
        <strain evidence="1 2">DSM 13305</strain>
    </source>
</reference>
<accession>A0A1H8QUV0</accession>
<dbReference type="PANTHER" id="PTHR13061">
    <property type="entry name" value="DYNACTIN SUBUNIT P25"/>
    <property type="match status" value="1"/>
</dbReference>
<organism evidence="1 2">
    <name type="scientific">Propionispora vibrioides</name>
    <dbReference type="NCBI Taxonomy" id="112903"/>
    <lineage>
        <taxon>Bacteria</taxon>
        <taxon>Bacillati</taxon>
        <taxon>Bacillota</taxon>
        <taxon>Negativicutes</taxon>
        <taxon>Selenomonadales</taxon>
        <taxon>Sporomusaceae</taxon>
        <taxon>Propionispora</taxon>
    </lineage>
</organism>
<dbReference type="Proteomes" id="UP000198847">
    <property type="component" value="Unassembled WGS sequence"/>
</dbReference>
<dbReference type="CDD" id="cd04645">
    <property type="entry name" value="LbH_gamma_CA_like"/>
    <property type="match status" value="1"/>
</dbReference>
<dbReference type="OrthoDB" id="9803036at2"/>